<sequence length="12" mass="1431">MEISSKPDYMMV</sequence>
<organism evidence="1">
    <name type="scientific">Lepeophtheirus salmonis</name>
    <name type="common">Salmon louse</name>
    <name type="synonym">Caligus salmonis</name>
    <dbReference type="NCBI Taxonomy" id="72036"/>
    <lineage>
        <taxon>Eukaryota</taxon>
        <taxon>Metazoa</taxon>
        <taxon>Ecdysozoa</taxon>
        <taxon>Arthropoda</taxon>
        <taxon>Crustacea</taxon>
        <taxon>Multicrustacea</taxon>
        <taxon>Hexanauplia</taxon>
        <taxon>Copepoda</taxon>
        <taxon>Siphonostomatoida</taxon>
        <taxon>Caligidae</taxon>
        <taxon>Lepeophtheirus</taxon>
    </lineage>
</organism>
<accession>A0A0K2TR00</accession>
<dbReference type="EMBL" id="HACA01010879">
    <property type="protein sequence ID" value="CDW28240.1"/>
    <property type="molecule type" value="Transcribed_RNA"/>
</dbReference>
<reference evidence="1" key="1">
    <citation type="submission" date="2014-05" db="EMBL/GenBank/DDBJ databases">
        <authorList>
            <person name="Chronopoulou M."/>
        </authorList>
    </citation>
    <scope>NUCLEOTIDE SEQUENCE</scope>
    <source>
        <tissue evidence="1">Whole organism</tissue>
    </source>
</reference>
<protein>
    <submittedName>
        <fullName evidence="1">Uncharacterized protein</fullName>
    </submittedName>
</protein>
<evidence type="ECO:0000313" key="1">
    <source>
        <dbReference type="EMBL" id="CDW28240.1"/>
    </source>
</evidence>
<proteinExistence type="predicted"/>
<name>A0A0K2TR00_LEPSM</name>